<organism evidence="2 3">
    <name type="scientific">Bifidobacterium mongoliense DSM 21395</name>
    <dbReference type="NCBI Taxonomy" id="1437603"/>
    <lineage>
        <taxon>Bacteria</taxon>
        <taxon>Bacillati</taxon>
        <taxon>Actinomycetota</taxon>
        <taxon>Actinomycetes</taxon>
        <taxon>Bifidobacteriales</taxon>
        <taxon>Bifidobacteriaceae</taxon>
        <taxon>Bifidobacterium</taxon>
    </lineage>
</organism>
<evidence type="ECO:0000313" key="3">
    <source>
        <dbReference type="Proteomes" id="UP000029082"/>
    </source>
</evidence>
<sequence>MKRERIPFDYWPEQEAMKHTPYKTIRTFRRHYGDLYRAPSVGEKGGYLASDLQARTESFDVQPRTTSEGRRGE</sequence>
<evidence type="ECO:0000313" key="2">
    <source>
        <dbReference type="EMBL" id="KFI80293.1"/>
    </source>
</evidence>
<dbReference type="AlphaFoldDB" id="A0A087CAJ3"/>
<evidence type="ECO:0000256" key="1">
    <source>
        <dbReference type="SAM" id="MobiDB-lite"/>
    </source>
</evidence>
<feature type="region of interest" description="Disordered" evidence="1">
    <location>
        <begin position="54"/>
        <end position="73"/>
    </location>
</feature>
<dbReference type="GeneID" id="93095022"/>
<dbReference type="Proteomes" id="UP000029082">
    <property type="component" value="Unassembled WGS sequence"/>
</dbReference>
<reference evidence="2 3" key="1">
    <citation type="submission" date="2014-03" db="EMBL/GenBank/DDBJ databases">
        <title>Genomics of Bifidobacteria.</title>
        <authorList>
            <person name="Ventura M."/>
            <person name="Milani C."/>
            <person name="Lugli G.A."/>
        </authorList>
    </citation>
    <scope>NUCLEOTIDE SEQUENCE [LARGE SCALE GENOMIC DNA]</scope>
    <source>
        <strain evidence="2 3">DSM 21395</strain>
    </source>
</reference>
<dbReference type="RefSeq" id="WP_033513487.1">
    <property type="nucleotide sequence ID" value="NZ_JDUO01000015.1"/>
</dbReference>
<keyword evidence="3" id="KW-1185">Reference proteome</keyword>
<gene>
    <name evidence="2" type="ORF">BMON_0165</name>
</gene>
<dbReference type="OrthoDB" id="4704294at2"/>
<comment type="caution">
    <text evidence="2">The sequence shown here is derived from an EMBL/GenBank/DDBJ whole genome shotgun (WGS) entry which is preliminary data.</text>
</comment>
<protein>
    <submittedName>
        <fullName evidence="2">Uncharacterized protein</fullName>
    </submittedName>
</protein>
<proteinExistence type="predicted"/>
<dbReference type="EMBL" id="JGZE01000001">
    <property type="protein sequence ID" value="KFI80293.1"/>
    <property type="molecule type" value="Genomic_DNA"/>
</dbReference>
<name>A0A087CAJ3_9BIFI</name>
<accession>A0A087CAJ3</accession>
<dbReference type="STRING" id="1437603.GCA_000771525_00503"/>